<dbReference type="EMBL" id="JAGPNK010000012">
    <property type="protein sequence ID" value="KAH7310796.1"/>
    <property type="molecule type" value="Genomic_DNA"/>
</dbReference>
<dbReference type="InterPro" id="IPR011701">
    <property type="entry name" value="MFS"/>
</dbReference>
<keyword evidence="12" id="KW-1185">Reference proteome</keyword>
<evidence type="ECO:0000256" key="9">
    <source>
        <dbReference type="SAM" id="Phobius"/>
    </source>
</evidence>
<feature type="transmembrane region" description="Helical" evidence="9">
    <location>
        <begin position="303"/>
        <end position="322"/>
    </location>
</feature>
<keyword evidence="4 9" id="KW-0812">Transmembrane</keyword>
<keyword evidence="7" id="KW-0325">Glycoprotein</keyword>
<feature type="transmembrane region" description="Helical" evidence="9">
    <location>
        <begin position="70"/>
        <end position="89"/>
    </location>
</feature>
<keyword evidence="5 9" id="KW-1133">Transmembrane helix</keyword>
<feature type="transmembrane region" description="Helical" evidence="9">
    <location>
        <begin position="36"/>
        <end position="58"/>
    </location>
</feature>
<dbReference type="Proteomes" id="UP000813444">
    <property type="component" value="Unassembled WGS sequence"/>
</dbReference>
<protein>
    <submittedName>
        <fullName evidence="11">MFS multidrug transporter</fullName>
    </submittedName>
</protein>
<keyword evidence="3" id="KW-1003">Cell membrane</keyword>
<feature type="transmembrane region" description="Helical" evidence="9">
    <location>
        <begin position="190"/>
        <end position="210"/>
    </location>
</feature>
<comment type="similarity">
    <text evidence="2">Belongs to the major facilitator superfamily.</text>
</comment>
<feature type="transmembrane region" description="Helical" evidence="9">
    <location>
        <begin position="342"/>
        <end position="361"/>
    </location>
</feature>
<proteinExistence type="inferred from homology"/>
<evidence type="ECO:0000256" key="7">
    <source>
        <dbReference type="ARBA" id="ARBA00023180"/>
    </source>
</evidence>
<gene>
    <name evidence="11" type="ORF">B0I35DRAFT_358425</name>
</gene>
<dbReference type="AlphaFoldDB" id="A0A8K0SKN8"/>
<feature type="transmembrane region" description="Helical" evidence="9">
    <location>
        <begin position="101"/>
        <end position="121"/>
    </location>
</feature>
<dbReference type="PANTHER" id="PTHR23502">
    <property type="entry name" value="MAJOR FACILITATOR SUPERFAMILY"/>
    <property type="match status" value="1"/>
</dbReference>
<feature type="transmembrane region" description="Helical" evidence="9">
    <location>
        <begin position="367"/>
        <end position="388"/>
    </location>
</feature>
<dbReference type="SUPFAM" id="SSF103473">
    <property type="entry name" value="MFS general substrate transporter"/>
    <property type="match status" value="1"/>
</dbReference>
<dbReference type="GO" id="GO:0005886">
    <property type="term" value="C:plasma membrane"/>
    <property type="evidence" value="ECO:0007669"/>
    <property type="project" value="UniProtKB-SubCell"/>
</dbReference>
<dbReference type="InterPro" id="IPR036259">
    <property type="entry name" value="MFS_trans_sf"/>
</dbReference>
<accession>A0A8K0SKN8</accession>
<feature type="transmembrane region" description="Helical" evidence="9">
    <location>
        <begin position="127"/>
        <end position="149"/>
    </location>
</feature>
<dbReference type="FunFam" id="1.20.1250.20:FF:000011">
    <property type="entry name" value="MFS multidrug transporter, putative"/>
    <property type="match status" value="1"/>
</dbReference>
<organism evidence="11 12">
    <name type="scientific">Stachybotrys elegans</name>
    <dbReference type="NCBI Taxonomy" id="80388"/>
    <lineage>
        <taxon>Eukaryota</taxon>
        <taxon>Fungi</taxon>
        <taxon>Dikarya</taxon>
        <taxon>Ascomycota</taxon>
        <taxon>Pezizomycotina</taxon>
        <taxon>Sordariomycetes</taxon>
        <taxon>Hypocreomycetidae</taxon>
        <taxon>Hypocreales</taxon>
        <taxon>Stachybotryaceae</taxon>
        <taxon>Stachybotrys</taxon>
    </lineage>
</organism>
<feature type="domain" description="Major facilitator superfamily (MFS) profile" evidence="10">
    <location>
        <begin position="33"/>
        <end position="470"/>
    </location>
</feature>
<feature type="transmembrane region" description="Helical" evidence="9">
    <location>
        <begin position="258"/>
        <end position="283"/>
    </location>
</feature>
<sequence length="470" mass="51053">MNDTPSSLDEDVVDWDSQTDPENPQNWPGWKKAMHVFLLGILTLNANLAATMFAPGAAQFAMEFHITDETLIAFAVSIYLVGIALGPVLTAPLSEMYGRLIMYHICNVVYAAFTLGCALSTNATIFYIFRFLSGCSSSAPVAIGGGTIADLMPPEKRGGAMGLFMMGALLGPVLGPVAGGFLVANLGWRWTFWVILIIGGSTTLFTFAFMRETYAPIILNRKAARLRKETSNDRLHTKVVLSSSYNIIFAAIARPLRLLVLSPIVTSLSLYVAYAFSLIFILFTTFPSVFQQQYGFSTAVSGLAYLGLGLGFLAGLAAFTTVNNWQRKYWTAKGGWTPERHLIPMIIFSPFTAIGFFWYGWSSAERTHWIVPIVGTSLVAIGTLFTMLPTQLYLVDAFGAGAAASALAANLILRVLCSAFITLAAPPLYDRLGLGWGNSLLGFLCIAFIPAPILIYRNGAWLRGHSLAKV</sequence>
<evidence type="ECO:0000256" key="4">
    <source>
        <dbReference type="ARBA" id="ARBA00022692"/>
    </source>
</evidence>
<evidence type="ECO:0000256" key="8">
    <source>
        <dbReference type="SAM" id="MobiDB-lite"/>
    </source>
</evidence>
<feature type="compositionally biased region" description="Acidic residues" evidence="8">
    <location>
        <begin position="8"/>
        <end position="19"/>
    </location>
</feature>
<feature type="transmembrane region" description="Helical" evidence="9">
    <location>
        <begin position="400"/>
        <end position="424"/>
    </location>
</feature>
<evidence type="ECO:0000256" key="5">
    <source>
        <dbReference type="ARBA" id="ARBA00022989"/>
    </source>
</evidence>
<feature type="transmembrane region" description="Helical" evidence="9">
    <location>
        <begin position="161"/>
        <end position="184"/>
    </location>
</feature>
<comment type="subcellular location">
    <subcellularLocation>
        <location evidence="1">Cell membrane</location>
        <topology evidence="1">Multi-pass membrane protein</topology>
    </subcellularLocation>
</comment>
<dbReference type="Pfam" id="PF07690">
    <property type="entry name" value="MFS_1"/>
    <property type="match status" value="1"/>
</dbReference>
<comment type="caution">
    <text evidence="11">The sequence shown here is derived from an EMBL/GenBank/DDBJ whole genome shotgun (WGS) entry which is preliminary data.</text>
</comment>
<evidence type="ECO:0000256" key="3">
    <source>
        <dbReference type="ARBA" id="ARBA00022475"/>
    </source>
</evidence>
<dbReference type="PROSITE" id="PS50850">
    <property type="entry name" value="MFS"/>
    <property type="match status" value="1"/>
</dbReference>
<dbReference type="InterPro" id="IPR020846">
    <property type="entry name" value="MFS_dom"/>
</dbReference>
<name>A0A8K0SKN8_9HYPO</name>
<dbReference type="PANTHER" id="PTHR23502:SF135">
    <property type="entry name" value="MAJOR FACILITATOR SUPERFAMILY (MFS) PROFILE DOMAIN-CONTAINING PROTEIN-RELATED"/>
    <property type="match status" value="1"/>
</dbReference>
<dbReference type="Gene3D" id="1.20.1250.20">
    <property type="entry name" value="MFS general substrate transporter like domains"/>
    <property type="match status" value="1"/>
</dbReference>
<evidence type="ECO:0000313" key="12">
    <source>
        <dbReference type="Proteomes" id="UP000813444"/>
    </source>
</evidence>
<reference evidence="11" key="1">
    <citation type="journal article" date="2021" name="Nat. Commun.">
        <title>Genetic determinants of endophytism in the Arabidopsis root mycobiome.</title>
        <authorList>
            <person name="Mesny F."/>
            <person name="Miyauchi S."/>
            <person name="Thiergart T."/>
            <person name="Pickel B."/>
            <person name="Atanasova L."/>
            <person name="Karlsson M."/>
            <person name="Huettel B."/>
            <person name="Barry K.W."/>
            <person name="Haridas S."/>
            <person name="Chen C."/>
            <person name="Bauer D."/>
            <person name="Andreopoulos W."/>
            <person name="Pangilinan J."/>
            <person name="LaButti K."/>
            <person name="Riley R."/>
            <person name="Lipzen A."/>
            <person name="Clum A."/>
            <person name="Drula E."/>
            <person name="Henrissat B."/>
            <person name="Kohler A."/>
            <person name="Grigoriev I.V."/>
            <person name="Martin F.M."/>
            <person name="Hacquard S."/>
        </authorList>
    </citation>
    <scope>NUCLEOTIDE SEQUENCE</scope>
    <source>
        <strain evidence="11">MPI-CAGE-CH-0235</strain>
    </source>
</reference>
<evidence type="ECO:0000256" key="1">
    <source>
        <dbReference type="ARBA" id="ARBA00004651"/>
    </source>
</evidence>
<keyword evidence="6 9" id="KW-0472">Membrane</keyword>
<evidence type="ECO:0000259" key="10">
    <source>
        <dbReference type="PROSITE" id="PS50850"/>
    </source>
</evidence>
<evidence type="ECO:0000256" key="6">
    <source>
        <dbReference type="ARBA" id="ARBA00023136"/>
    </source>
</evidence>
<dbReference type="OrthoDB" id="5296287at2759"/>
<evidence type="ECO:0000256" key="2">
    <source>
        <dbReference type="ARBA" id="ARBA00008335"/>
    </source>
</evidence>
<evidence type="ECO:0000313" key="11">
    <source>
        <dbReference type="EMBL" id="KAH7310796.1"/>
    </source>
</evidence>
<feature type="transmembrane region" description="Helical" evidence="9">
    <location>
        <begin position="436"/>
        <end position="456"/>
    </location>
</feature>
<dbReference type="GO" id="GO:0022857">
    <property type="term" value="F:transmembrane transporter activity"/>
    <property type="evidence" value="ECO:0007669"/>
    <property type="project" value="InterPro"/>
</dbReference>
<feature type="region of interest" description="Disordered" evidence="8">
    <location>
        <begin position="1"/>
        <end position="27"/>
    </location>
</feature>